<protein>
    <submittedName>
        <fullName evidence="3">NADP-dependent oxidoreductase</fullName>
    </submittedName>
</protein>
<dbReference type="Pfam" id="PF16884">
    <property type="entry name" value="ADH_N_2"/>
    <property type="match status" value="1"/>
</dbReference>
<dbReference type="InterPro" id="IPR020843">
    <property type="entry name" value="ER"/>
</dbReference>
<dbReference type="Pfam" id="PF00107">
    <property type="entry name" value="ADH_zinc_N"/>
    <property type="match status" value="1"/>
</dbReference>
<evidence type="ECO:0000313" key="4">
    <source>
        <dbReference type="Proteomes" id="UP001143362"/>
    </source>
</evidence>
<reference evidence="3" key="1">
    <citation type="submission" date="2019-02" db="EMBL/GenBank/DDBJ databases">
        <authorList>
            <person name="Li S.-H."/>
        </authorList>
    </citation>
    <scope>NUCLEOTIDE SEQUENCE</scope>
    <source>
        <strain evidence="3">IMCC14734</strain>
    </source>
</reference>
<evidence type="ECO:0000256" key="1">
    <source>
        <dbReference type="ARBA" id="ARBA00023002"/>
    </source>
</evidence>
<evidence type="ECO:0000313" key="3">
    <source>
        <dbReference type="EMBL" id="MCX2980144.1"/>
    </source>
</evidence>
<dbReference type="CDD" id="cd05288">
    <property type="entry name" value="PGDH"/>
    <property type="match status" value="1"/>
</dbReference>
<keyword evidence="4" id="KW-1185">Reference proteome</keyword>
<sequence length="336" mass="36089">MTTMNRQFLLNARPVGDIKQTDFKMIETAMPEPGADEVLVQVQYLAVEPAMRGWMENRADYVAPLEIGDLMRGWGAGKVIESNNARYPVGTIVSGSFGWQEYVVSDGKTIPLQAVPEGVETPASMGVLGITGMTAYFGMLHIGKPVAGDTVLVSGAAGATGSVAGQLARIAGARVVGMAGTKEKCDWLTEELGYDAAINYREEDVAAAVKQHCPDGINVYYDNVGGEILDIALARIATNARVVICGGISRYNLTGEIPGPKNYFNLVFRRARMEGFICGDYASQFGEAVEVLSGYLKSGELKHRETILDGFENTPEALKSLFSGSNMGKQLVRVAD</sequence>
<dbReference type="InterPro" id="IPR041694">
    <property type="entry name" value="ADH_N_2"/>
</dbReference>
<dbReference type="SMART" id="SM00829">
    <property type="entry name" value="PKS_ER"/>
    <property type="match status" value="1"/>
</dbReference>
<dbReference type="InterPro" id="IPR013149">
    <property type="entry name" value="ADH-like_C"/>
</dbReference>
<feature type="domain" description="Enoyl reductase (ER)" evidence="2">
    <location>
        <begin position="16"/>
        <end position="332"/>
    </location>
</feature>
<dbReference type="PANTHER" id="PTHR43205:SF42">
    <property type="entry name" value="ALCOHOL DEHYDROGENASE, ZINC-CONTAINING (AFU_ORTHOLOGUE AFUA_7G04530)"/>
    <property type="match status" value="1"/>
</dbReference>
<dbReference type="SUPFAM" id="SSF50129">
    <property type="entry name" value="GroES-like"/>
    <property type="match status" value="1"/>
</dbReference>
<dbReference type="InterPro" id="IPR011032">
    <property type="entry name" value="GroES-like_sf"/>
</dbReference>
<dbReference type="InterPro" id="IPR036291">
    <property type="entry name" value="NAD(P)-bd_dom_sf"/>
</dbReference>
<evidence type="ECO:0000259" key="2">
    <source>
        <dbReference type="SMART" id="SM00829"/>
    </source>
</evidence>
<proteinExistence type="predicted"/>
<name>A0ABT3TFF7_9GAMM</name>
<gene>
    <name evidence="3" type="ORF">EYC98_04600</name>
</gene>
<dbReference type="PANTHER" id="PTHR43205">
    <property type="entry name" value="PROSTAGLANDIN REDUCTASE"/>
    <property type="match status" value="1"/>
</dbReference>
<dbReference type="SUPFAM" id="SSF51735">
    <property type="entry name" value="NAD(P)-binding Rossmann-fold domains"/>
    <property type="match status" value="1"/>
</dbReference>
<accession>A0ABT3TFF7</accession>
<keyword evidence="1" id="KW-0560">Oxidoreductase</keyword>
<dbReference type="EMBL" id="SHNN01000001">
    <property type="protein sequence ID" value="MCX2980144.1"/>
    <property type="molecule type" value="Genomic_DNA"/>
</dbReference>
<comment type="caution">
    <text evidence="3">The sequence shown here is derived from an EMBL/GenBank/DDBJ whole genome shotgun (WGS) entry which is preliminary data.</text>
</comment>
<dbReference type="Proteomes" id="UP001143362">
    <property type="component" value="Unassembled WGS sequence"/>
</dbReference>
<dbReference type="Gene3D" id="3.90.180.10">
    <property type="entry name" value="Medium-chain alcohol dehydrogenases, catalytic domain"/>
    <property type="match status" value="1"/>
</dbReference>
<organism evidence="3 4">
    <name type="scientific">Candidatus Litorirhabdus singularis</name>
    <dbReference type="NCBI Taxonomy" id="2518993"/>
    <lineage>
        <taxon>Bacteria</taxon>
        <taxon>Pseudomonadati</taxon>
        <taxon>Pseudomonadota</taxon>
        <taxon>Gammaproteobacteria</taxon>
        <taxon>Cellvibrionales</taxon>
        <taxon>Halieaceae</taxon>
        <taxon>Candidatus Litorirhabdus</taxon>
    </lineage>
</organism>
<dbReference type="Gene3D" id="3.40.50.720">
    <property type="entry name" value="NAD(P)-binding Rossmann-like Domain"/>
    <property type="match status" value="1"/>
</dbReference>
<dbReference type="InterPro" id="IPR045010">
    <property type="entry name" value="MDR_fam"/>
</dbReference>